<dbReference type="SUPFAM" id="SSF103473">
    <property type="entry name" value="MFS general substrate transporter"/>
    <property type="match status" value="1"/>
</dbReference>
<evidence type="ECO:0000256" key="3">
    <source>
        <dbReference type="ARBA" id="ARBA00022989"/>
    </source>
</evidence>
<feature type="transmembrane region" description="Helical" evidence="6">
    <location>
        <begin position="1070"/>
        <end position="1090"/>
    </location>
</feature>
<keyword evidence="2 6" id="KW-0812">Transmembrane</keyword>
<evidence type="ECO:0000256" key="6">
    <source>
        <dbReference type="SAM" id="Phobius"/>
    </source>
</evidence>
<proteinExistence type="predicted"/>
<feature type="transmembrane region" description="Helical" evidence="6">
    <location>
        <begin position="1205"/>
        <end position="1225"/>
    </location>
</feature>
<comment type="subcellular location">
    <subcellularLocation>
        <location evidence="1">Membrane</location>
        <topology evidence="1">Multi-pass membrane protein</topology>
    </subcellularLocation>
</comment>
<dbReference type="EMBL" id="MLFU01000032">
    <property type="protein sequence ID" value="KAK1494751.1"/>
    <property type="molecule type" value="Genomic_DNA"/>
</dbReference>
<name>A0ABQ9R4Z8_9PEZI</name>
<evidence type="ECO:0000256" key="5">
    <source>
        <dbReference type="SAM" id="MobiDB-lite"/>
    </source>
</evidence>
<keyword evidence="3 6" id="KW-1133">Transmembrane helix</keyword>
<feature type="region of interest" description="Disordered" evidence="5">
    <location>
        <begin position="472"/>
        <end position="502"/>
    </location>
</feature>
<feature type="compositionally biased region" description="Polar residues" evidence="5">
    <location>
        <begin position="477"/>
        <end position="502"/>
    </location>
</feature>
<dbReference type="Gene3D" id="1.20.1250.20">
    <property type="entry name" value="MFS general substrate transporter like domains"/>
    <property type="match status" value="1"/>
</dbReference>
<dbReference type="InterPro" id="IPR036259">
    <property type="entry name" value="MFS_trans_sf"/>
</dbReference>
<feature type="transmembrane region" description="Helical" evidence="6">
    <location>
        <begin position="122"/>
        <end position="142"/>
    </location>
</feature>
<gene>
    <name evidence="7" type="ORF">CTAM01_08764</name>
</gene>
<organism evidence="7 8">
    <name type="scientific">Colletotrichum tamarilloi</name>
    <dbReference type="NCBI Taxonomy" id="1209934"/>
    <lineage>
        <taxon>Eukaryota</taxon>
        <taxon>Fungi</taxon>
        <taxon>Dikarya</taxon>
        <taxon>Ascomycota</taxon>
        <taxon>Pezizomycotina</taxon>
        <taxon>Sordariomycetes</taxon>
        <taxon>Hypocreomycetidae</taxon>
        <taxon>Glomerellales</taxon>
        <taxon>Glomerellaceae</taxon>
        <taxon>Colletotrichum</taxon>
        <taxon>Colletotrichum acutatum species complex</taxon>
    </lineage>
</organism>
<feature type="transmembrane region" description="Helical" evidence="6">
    <location>
        <begin position="1111"/>
        <end position="1131"/>
    </location>
</feature>
<keyword evidence="4 6" id="KW-0472">Membrane</keyword>
<feature type="transmembrane region" description="Helical" evidence="6">
    <location>
        <begin position="1171"/>
        <end position="1193"/>
    </location>
</feature>
<feature type="region of interest" description="Disordered" evidence="5">
    <location>
        <begin position="1"/>
        <end position="66"/>
    </location>
</feature>
<feature type="compositionally biased region" description="Basic and acidic residues" evidence="5">
    <location>
        <begin position="1"/>
        <end position="11"/>
    </location>
</feature>
<protein>
    <submittedName>
        <fullName evidence="7">Uncharacterized protein</fullName>
    </submittedName>
</protein>
<feature type="transmembrane region" description="Helical" evidence="6">
    <location>
        <begin position="1026"/>
        <end position="1050"/>
    </location>
</feature>
<dbReference type="Proteomes" id="UP001227543">
    <property type="component" value="Unassembled WGS sequence"/>
</dbReference>
<feature type="transmembrane region" description="Helical" evidence="6">
    <location>
        <begin position="619"/>
        <end position="641"/>
    </location>
</feature>
<feature type="transmembrane region" description="Helical" evidence="6">
    <location>
        <begin position="915"/>
        <end position="935"/>
    </location>
</feature>
<evidence type="ECO:0000256" key="4">
    <source>
        <dbReference type="ARBA" id="ARBA00023136"/>
    </source>
</evidence>
<dbReference type="GeneID" id="85409022"/>
<evidence type="ECO:0000313" key="7">
    <source>
        <dbReference type="EMBL" id="KAK1494751.1"/>
    </source>
</evidence>
<feature type="compositionally biased region" description="Polar residues" evidence="5">
    <location>
        <begin position="52"/>
        <end position="61"/>
    </location>
</feature>
<dbReference type="PANTHER" id="PTHR23502">
    <property type="entry name" value="MAJOR FACILITATOR SUPERFAMILY"/>
    <property type="match status" value="1"/>
</dbReference>
<dbReference type="RefSeq" id="XP_060380475.1">
    <property type="nucleotide sequence ID" value="XM_060524784.1"/>
</dbReference>
<feature type="transmembrane region" description="Helical" evidence="6">
    <location>
        <begin position="955"/>
        <end position="974"/>
    </location>
</feature>
<evidence type="ECO:0000313" key="8">
    <source>
        <dbReference type="Proteomes" id="UP001227543"/>
    </source>
</evidence>
<dbReference type="PANTHER" id="PTHR23502:SF47">
    <property type="entry name" value="MAJOR FACILITATOR SUPERFAMILY (MFS) PROFILE DOMAIN-CONTAINING PROTEIN-RELATED"/>
    <property type="match status" value="1"/>
</dbReference>
<feature type="transmembrane region" description="Helical" evidence="6">
    <location>
        <begin position="81"/>
        <end position="102"/>
    </location>
</feature>
<reference evidence="7 8" key="1">
    <citation type="submission" date="2016-10" db="EMBL/GenBank/DDBJ databases">
        <title>The genome sequence of Colletotrichum fioriniae PJ7.</title>
        <authorList>
            <person name="Baroncelli R."/>
        </authorList>
    </citation>
    <scope>NUCLEOTIDE SEQUENCE [LARGE SCALE GENOMIC DNA]</scope>
    <source>
        <strain evidence="7 8">Tom-12</strain>
    </source>
</reference>
<feature type="compositionally biased region" description="Basic and acidic residues" evidence="5">
    <location>
        <begin position="21"/>
        <end position="38"/>
    </location>
</feature>
<evidence type="ECO:0000256" key="2">
    <source>
        <dbReference type="ARBA" id="ARBA00022692"/>
    </source>
</evidence>
<keyword evidence="8" id="KW-1185">Reference proteome</keyword>
<feature type="transmembrane region" description="Helical" evidence="6">
    <location>
        <begin position="1143"/>
        <end position="1164"/>
    </location>
</feature>
<sequence length="1291" mass="143224">MESPDAPREQRPLIANPALEGTDKTRKTLKEPIVRETTSRGNSIYEPLQNPDDGNSATARSDSGKGSDAAHDFQKVSWTPFVILADICAVVLPVGFLIFAFLVLSINGQETDEASAGQYRNAFTILATLFPIIFAAIIGRLMSQIARWKLERGATMEALEQLMGSRTVGGTLLIHIQLRAVNLLTLSLILIWIFSPLGGQSVLRMLETRPRSVVTPSSVVYFDTDARSQFASWSDASPTSYAYNINRMSIVNAMYNALILSPDAVKSDSMDVWGNVKIPALSSYGNFETTEWQDVPADKEKLEFSSLVGVPITHVADGNTTILLESSYMHFACDNISVSAFSYDTQSGPSFATAVIFNETSLCMSDRCRTVANGTWQGWNLNQTTSSDGMSGWNLALDNFVDAQWNDYDWYSKRGLRVEDANRPNVFTNEKGVVANRTTLLFQAREQTSSRGPPDYTTSRCGVTQKYVESRVRCSRDSSPSTARQSCSVAAQRPSQKTHADENISQLSFTRVFRYVSRKLPQATNHFGSSYTSDISLNYLENPSSITMTGANTPPELASINPEDFGYRLAQLVNSYVFLSQAFSNAPSGSVDVNATFEPNFTVGVDVETLVEVFHVPGLWMGLYILSCVMLLLGGLTSAVVTHFVHGPEILGYASTVASSPPSLYYVGCGLCPACQYGTYRLPDLVANTIENGQALGSYTNLEHHDELKHALIEGFHELYNNRDPSHYAHIIRVASLLDHYFFRGWLAARRRRTGIVQSHLKVCIRENNEVCQEQGSASHVEVVKEHAGSLPSVDIDIDSAGMWTIARIVELLIHEMAHGYLILFTCRGGFDYVAGCSFHHSTARGHHGLYLRKLLRHVYQTIQEWDDVLSNFGTDCLVETGETENYKSVFKICGSNQGRNSLEEKVQFSMVTEYFVLSKPAIYAFPVYAIHAFAEPMVGQLIGSFVPATLGWRWLEWIMLIMAAIVLVVIVAFQPETYAGLILCWKASILRHETGDARYKAPTEVRQERLGVCLKLSIYRPFAMFYSELIIVLVSLYLSIVYIVLFTFLDGSSYIFGETYGLSAGMTSLCWASMLIGISFVSHLVPHVYGRTTKPCKSQYPSVIVPEMRLWYTMLGGAPAVPISFFWIGWTSNTEISIWSPLVVSALFVFGITTIFIVSYMYLINCYDAYSASALGFLVFTRYAVAGGVTMARAPVYKTLGVQYTLSILGTVSAVMALVPYLLYKYGPMIRKNNACCHRIAWFRIESTGGRCLAVKTPEANCSWRLARRTVAAVYAIAYLGLDIVTNLMT</sequence>
<comment type="caution">
    <text evidence="7">The sequence shown here is derived from an EMBL/GenBank/DDBJ whole genome shotgun (WGS) entry which is preliminary data.</text>
</comment>
<evidence type="ECO:0000256" key="1">
    <source>
        <dbReference type="ARBA" id="ARBA00004141"/>
    </source>
</evidence>
<accession>A0ABQ9R4Z8</accession>
<feature type="transmembrane region" description="Helical" evidence="6">
    <location>
        <begin position="172"/>
        <end position="194"/>
    </location>
</feature>